<evidence type="ECO:0000313" key="4">
    <source>
        <dbReference type="Proteomes" id="UP000193411"/>
    </source>
</evidence>
<keyword evidence="4" id="KW-1185">Reference proteome</keyword>
<evidence type="ECO:0000256" key="2">
    <source>
        <dbReference type="SAM" id="Phobius"/>
    </source>
</evidence>
<feature type="region of interest" description="Disordered" evidence="1">
    <location>
        <begin position="247"/>
        <end position="283"/>
    </location>
</feature>
<feature type="transmembrane region" description="Helical" evidence="2">
    <location>
        <begin position="17"/>
        <end position="38"/>
    </location>
</feature>
<evidence type="ECO:0000313" key="3">
    <source>
        <dbReference type="EMBL" id="ORZ31388.1"/>
    </source>
</evidence>
<dbReference type="Proteomes" id="UP000193411">
    <property type="component" value="Unassembled WGS sequence"/>
</dbReference>
<protein>
    <submittedName>
        <fullName evidence="3">Uncharacterized protein</fullName>
    </submittedName>
</protein>
<feature type="region of interest" description="Disordered" evidence="1">
    <location>
        <begin position="316"/>
        <end position="338"/>
    </location>
</feature>
<feature type="compositionally biased region" description="Low complexity" evidence="1">
    <location>
        <begin position="247"/>
        <end position="259"/>
    </location>
</feature>
<dbReference type="EMBL" id="MCFL01000061">
    <property type="protein sequence ID" value="ORZ31388.1"/>
    <property type="molecule type" value="Genomic_DNA"/>
</dbReference>
<keyword evidence="2" id="KW-0812">Transmembrane</keyword>
<name>A0A1Y2H9W8_9FUNG</name>
<gene>
    <name evidence="3" type="ORF">BCR44DRAFT_1463901</name>
</gene>
<keyword evidence="2" id="KW-0472">Membrane</keyword>
<accession>A0A1Y2H9W8</accession>
<feature type="compositionally biased region" description="Polar residues" evidence="1">
    <location>
        <begin position="266"/>
        <end position="283"/>
    </location>
</feature>
<feature type="compositionally biased region" description="Polar residues" evidence="1">
    <location>
        <begin position="316"/>
        <end position="327"/>
    </location>
</feature>
<dbReference type="AlphaFoldDB" id="A0A1Y2H9W8"/>
<feature type="region of interest" description="Disordered" evidence="1">
    <location>
        <begin position="358"/>
        <end position="379"/>
    </location>
</feature>
<organism evidence="3 4">
    <name type="scientific">Catenaria anguillulae PL171</name>
    <dbReference type="NCBI Taxonomy" id="765915"/>
    <lineage>
        <taxon>Eukaryota</taxon>
        <taxon>Fungi</taxon>
        <taxon>Fungi incertae sedis</taxon>
        <taxon>Blastocladiomycota</taxon>
        <taxon>Blastocladiomycetes</taxon>
        <taxon>Blastocladiales</taxon>
        <taxon>Catenariaceae</taxon>
        <taxon>Catenaria</taxon>
    </lineage>
</organism>
<reference evidence="3 4" key="1">
    <citation type="submission" date="2016-07" db="EMBL/GenBank/DDBJ databases">
        <title>Pervasive Adenine N6-methylation of Active Genes in Fungi.</title>
        <authorList>
            <consortium name="DOE Joint Genome Institute"/>
            <person name="Mondo S.J."/>
            <person name="Dannebaum R.O."/>
            <person name="Kuo R.C."/>
            <person name="Labutti K."/>
            <person name="Haridas S."/>
            <person name="Kuo A."/>
            <person name="Salamov A."/>
            <person name="Ahrendt S.R."/>
            <person name="Lipzen A."/>
            <person name="Sullivan W."/>
            <person name="Andreopoulos W.B."/>
            <person name="Clum A."/>
            <person name="Lindquist E."/>
            <person name="Daum C."/>
            <person name="Ramamoorthy G.K."/>
            <person name="Gryganskyi A."/>
            <person name="Culley D."/>
            <person name="Magnuson J.K."/>
            <person name="James T.Y."/>
            <person name="O'Malley M.A."/>
            <person name="Stajich J.E."/>
            <person name="Spatafora J.W."/>
            <person name="Visel A."/>
            <person name="Grigoriev I.V."/>
        </authorList>
    </citation>
    <scope>NUCLEOTIDE SEQUENCE [LARGE SCALE GENOMIC DNA]</scope>
    <source>
        <strain evidence="3 4">PL171</strain>
    </source>
</reference>
<sequence>MCALTNTPRCGPIGARFFITWFFLLVVICVLFNIPLALSAPLPASPNVTFTGTPRSLTLPRLDLFPAQLTTIFQVGLNNINPSKTRPVSTILSSPLPASIDFLSAWPGAITQLMTRNASFVPHAPIASLHFSSVGGTDLGRRVHTAFTSATETATKPVLSLLSLVPTVFALIVGALRDSVRLIQIHDHEHELKFLAERVYRTCPLSAVASHLGRNATSVNGDAGVLNHDDVPTNVDRLYMHATRDSSSYTSYSPYSNSSNKDRQSYAKSHGNTSRTSLNLLGSTTRSQGNFSALEFNHTMCLHRDTPLTLQENKLPAQSSVAPVQSTHPDRRQEEAADGSMFKLVVRWQGGIFSGKVGEAKEAKSGKGKRKKNQARTAKAGVKEAMETFQAPPIANPQHISWADFAYFDELEDAANASSDAPFAYNDDGHRLSPIHRANTPSALVYRHACPTRPSIWAVPSWHIAFPVPPVVRKPVAVARRVPQ</sequence>
<comment type="caution">
    <text evidence="3">The sequence shown here is derived from an EMBL/GenBank/DDBJ whole genome shotgun (WGS) entry which is preliminary data.</text>
</comment>
<keyword evidence="2" id="KW-1133">Transmembrane helix</keyword>
<proteinExistence type="predicted"/>
<evidence type="ECO:0000256" key="1">
    <source>
        <dbReference type="SAM" id="MobiDB-lite"/>
    </source>
</evidence>